<organism evidence="1 2">
    <name type="scientific">Fictibacillus aquaticus</name>
    <dbReference type="NCBI Taxonomy" id="2021314"/>
    <lineage>
        <taxon>Bacteria</taxon>
        <taxon>Bacillati</taxon>
        <taxon>Bacillota</taxon>
        <taxon>Bacilli</taxon>
        <taxon>Bacillales</taxon>
        <taxon>Fictibacillaceae</taxon>
        <taxon>Fictibacillus</taxon>
    </lineage>
</organism>
<comment type="caution">
    <text evidence="1">The sequence shown here is derived from an EMBL/GenBank/DDBJ whole genome shotgun (WGS) entry which is preliminary data.</text>
</comment>
<evidence type="ECO:0000313" key="2">
    <source>
        <dbReference type="Proteomes" id="UP000215059"/>
    </source>
</evidence>
<name>A0A235FDY5_9BACL</name>
<keyword evidence="2" id="KW-1185">Reference proteome</keyword>
<dbReference type="EMBL" id="NOII01000001">
    <property type="protein sequence ID" value="OYD59173.1"/>
    <property type="molecule type" value="Genomic_DNA"/>
</dbReference>
<dbReference type="OrthoDB" id="2706506at2"/>
<evidence type="ECO:0008006" key="3">
    <source>
        <dbReference type="Google" id="ProtNLM"/>
    </source>
</evidence>
<dbReference type="RefSeq" id="WP_094251134.1">
    <property type="nucleotide sequence ID" value="NZ_JBHLXL010000001.1"/>
</dbReference>
<dbReference type="Proteomes" id="UP000215059">
    <property type="component" value="Unassembled WGS sequence"/>
</dbReference>
<accession>A0A235FDY5</accession>
<reference evidence="1 2" key="1">
    <citation type="submission" date="2017-07" db="EMBL/GenBank/DDBJ databases">
        <title>Fictibacillus sp. nov. GDSW-R2A3 Genome sequencing and assembly.</title>
        <authorList>
            <person name="Mayilraj S."/>
        </authorList>
    </citation>
    <scope>NUCLEOTIDE SEQUENCE [LARGE SCALE GENOMIC DNA]</scope>
    <source>
        <strain evidence="1 2">GDSW-R2A3</strain>
    </source>
</reference>
<gene>
    <name evidence="1" type="ORF">CGZ90_04555</name>
</gene>
<sequence>MERQPYYVNVETGEIHSDKTISTFQFEISANADEVRKLAKMLEEVDVAATDTFLRSHVPYVQYHEDADNDRYDHKLREVYQMIHDLGQPVTRSHIESMNILESKD</sequence>
<proteinExistence type="predicted"/>
<protein>
    <recommendedName>
        <fullName evidence="3">Hydrolase</fullName>
    </recommendedName>
</protein>
<evidence type="ECO:0000313" key="1">
    <source>
        <dbReference type="EMBL" id="OYD59173.1"/>
    </source>
</evidence>
<dbReference type="AlphaFoldDB" id="A0A235FDY5"/>